<gene>
    <name evidence="7" type="ORF">LPB072_14520</name>
    <name evidence="8" type="ORF">LPB72_01295</name>
</gene>
<dbReference type="CDD" id="cd07377">
    <property type="entry name" value="WHTH_GntR"/>
    <property type="match status" value="1"/>
</dbReference>
<dbReference type="GO" id="GO:0003700">
    <property type="term" value="F:DNA-binding transcription factor activity"/>
    <property type="evidence" value="ECO:0007669"/>
    <property type="project" value="InterPro"/>
</dbReference>
<evidence type="ECO:0000313" key="7">
    <source>
        <dbReference type="EMBL" id="AOW13876.1"/>
    </source>
</evidence>
<sequence length="464" mass="49988">MQSEHLISDASLGDGSKPKYQSIADELARAIQVGQLAPGEKLPPQRQLAERLLVTTGTISRAYAALERSGLVTARVGDGTFVRTQEEARVPQGGEDAVGPLDLAFNVAIAGDEVQALSDALMQLTGDADMLRQVMSYQPEAGLWRHREAGAQWLRRFGTTGNGNRVMVTYGAQHGLACVLRTLARPGDTVLTEPLSYPGLQALAGSLRLQLVGVDSDEEGMLPGALERAAKTFDAKLMYCTPSLHNPTVSTMSMRRREEIAAVALRCGLLVIEDSVPAAMQASPLPALSTLLPRQSFLLASFSKVTAPGLRVGYLETSPEWLSKFAAYMRNDCWMAAPLMPEIATRWLQTGAMDHLISQQRQLVGERLAIARSALSGLDFRSADHHPLVWLRLPEPWRAGQFSNAARQAGVLIRTADHFAVGRAPAPHAVRISLNAVHSMAALERGLGTITGLISGPRLASLEA</sequence>
<evidence type="ECO:0000313" key="9">
    <source>
        <dbReference type="Proteomes" id="UP000185657"/>
    </source>
</evidence>
<dbReference type="InterPro" id="IPR036388">
    <property type="entry name" value="WH-like_DNA-bd_sf"/>
</dbReference>
<dbReference type="InterPro" id="IPR015421">
    <property type="entry name" value="PyrdxlP-dep_Trfase_major"/>
</dbReference>
<dbReference type="SUPFAM" id="SSF53383">
    <property type="entry name" value="PLP-dependent transferases"/>
    <property type="match status" value="1"/>
</dbReference>
<keyword evidence="2" id="KW-0663">Pyridoxal phosphate</keyword>
<evidence type="ECO:0000313" key="8">
    <source>
        <dbReference type="EMBL" id="OAD44164.1"/>
    </source>
</evidence>
<dbReference type="OrthoDB" id="9804020at2"/>
<evidence type="ECO:0000256" key="1">
    <source>
        <dbReference type="ARBA" id="ARBA00005384"/>
    </source>
</evidence>
<dbReference type="Pfam" id="PF00155">
    <property type="entry name" value="Aminotran_1_2"/>
    <property type="match status" value="1"/>
</dbReference>
<dbReference type="PANTHER" id="PTHR46577">
    <property type="entry name" value="HTH-TYPE TRANSCRIPTIONAL REGULATORY PROTEIN GABR"/>
    <property type="match status" value="1"/>
</dbReference>
<dbReference type="Proteomes" id="UP000185657">
    <property type="component" value="Unassembled WGS sequence"/>
</dbReference>
<dbReference type="Gene3D" id="3.40.640.10">
    <property type="entry name" value="Type I PLP-dependent aspartate aminotransferase-like (Major domain)"/>
    <property type="match status" value="1"/>
</dbReference>
<dbReference type="SMART" id="SM00345">
    <property type="entry name" value="HTH_GNTR"/>
    <property type="match status" value="1"/>
</dbReference>
<evidence type="ECO:0000313" key="10">
    <source>
        <dbReference type="Proteomes" id="UP000185680"/>
    </source>
</evidence>
<evidence type="ECO:0000256" key="2">
    <source>
        <dbReference type="ARBA" id="ARBA00022898"/>
    </source>
</evidence>
<protein>
    <recommendedName>
        <fullName evidence="6">HTH gntR-type domain-containing protein</fullName>
    </recommendedName>
</protein>
<name>A0A162T7T4_9BURK</name>
<dbReference type="PANTHER" id="PTHR46577:SF1">
    <property type="entry name" value="HTH-TYPE TRANSCRIPTIONAL REGULATORY PROTEIN GABR"/>
    <property type="match status" value="1"/>
</dbReference>
<evidence type="ECO:0000256" key="3">
    <source>
        <dbReference type="ARBA" id="ARBA00023015"/>
    </source>
</evidence>
<comment type="similarity">
    <text evidence="1">In the C-terminal section; belongs to the class-I pyridoxal-phosphate-dependent aminotransferase family.</text>
</comment>
<proteinExistence type="inferred from homology"/>
<dbReference type="CDD" id="cd00609">
    <property type="entry name" value="AAT_like"/>
    <property type="match status" value="1"/>
</dbReference>
<keyword evidence="9" id="KW-1185">Reference proteome</keyword>
<dbReference type="InterPro" id="IPR036390">
    <property type="entry name" value="WH_DNA-bd_sf"/>
</dbReference>
<dbReference type="Pfam" id="PF00392">
    <property type="entry name" value="GntR"/>
    <property type="match status" value="1"/>
</dbReference>
<dbReference type="SUPFAM" id="SSF46785">
    <property type="entry name" value="Winged helix' DNA-binding domain"/>
    <property type="match status" value="1"/>
</dbReference>
<dbReference type="GO" id="GO:0003677">
    <property type="term" value="F:DNA binding"/>
    <property type="evidence" value="ECO:0007669"/>
    <property type="project" value="UniProtKB-KW"/>
</dbReference>
<dbReference type="InterPro" id="IPR015424">
    <property type="entry name" value="PyrdxlP-dep_Trfase"/>
</dbReference>
<dbReference type="Gene3D" id="1.10.10.10">
    <property type="entry name" value="Winged helix-like DNA-binding domain superfamily/Winged helix DNA-binding domain"/>
    <property type="match status" value="1"/>
</dbReference>
<dbReference type="PROSITE" id="PS50949">
    <property type="entry name" value="HTH_GNTR"/>
    <property type="match status" value="1"/>
</dbReference>
<feature type="domain" description="HTH gntR-type" evidence="6">
    <location>
        <begin position="17"/>
        <end position="85"/>
    </location>
</feature>
<evidence type="ECO:0000259" key="6">
    <source>
        <dbReference type="PROSITE" id="PS50949"/>
    </source>
</evidence>
<reference evidence="8 9" key="1">
    <citation type="submission" date="2016-02" db="EMBL/GenBank/DDBJ databases">
        <title>Draft genome sequence of Hydrogenophaga sp. LPB0072.</title>
        <authorList>
            <person name="Shin S.-K."/>
            <person name="Yi H."/>
        </authorList>
    </citation>
    <scope>NUCLEOTIDE SEQUENCE [LARGE SCALE GENOMIC DNA]</scope>
    <source>
        <strain evidence="8 9">LPB0072</strain>
    </source>
</reference>
<dbReference type="GO" id="GO:0030170">
    <property type="term" value="F:pyridoxal phosphate binding"/>
    <property type="evidence" value="ECO:0007669"/>
    <property type="project" value="InterPro"/>
</dbReference>
<keyword evidence="3" id="KW-0805">Transcription regulation</keyword>
<dbReference type="EMBL" id="LVWD01000001">
    <property type="protein sequence ID" value="OAD44164.1"/>
    <property type="molecule type" value="Genomic_DNA"/>
</dbReference>
<dbReference type="InterPro" id="IPR015422">
    <property type="entry name" value="PyrdxlP-dep_Trfase_small"/>
</dbReference>
<evidence type="ECO:0000256" key="4">
    <source>
        <dbReference type="ARBA" id="ARBA00023125"/>
    </source>
</evidence>
<evidence type="ECO:0000256" key="5">
    <source>
        <dbReference type="ARBA" id="ARBA00023163"/>
    </source>
</evidence>
<dbReference type="KEGG" id="hyl:LPB072_14520"/>
<dbReference type="InterPro" id="IPR000524">
    <property type="entry name" value="Tscrpt_reg_HTH_GntR"/>
</dbReference>
<accession>A0A162T7T4</accession>
<dbReference type="Proteomes" id="UP000185680">
    <property type="component" value="Chromosome"/>
</dbReference>
<dbReference type="RefSeq" id="WP_066084442.1">
    <property type="nucleotide sequence ID" value="NZ_CP017476.1"/>
</dbReference>
<keyword evidence="4" id="KW-0238">DNA-binding</keyword>
<dbReference type="InterPro" id="IPR051446">
    <property type="entry name" value="HTH_trans_reg/aminotransferase"/>
</dbReference>
<dbReference type="InterPro" id="IPR004839">
    <property type="entry name" value="Aminotransferase_I/II_large"/>
</dbReference>
<dbReference type="EMBL" id="CP017476">
    <property type="protein sequence ID" value="AOW13876.1"/>
    <property type="molecule type" value="Genomic_DNA"/>
</dbReference>
<keyword evidence="5" id="KW-0804">Transcription</keyword>
<organism evidence="7 10">
    <name type="scientific">Hydrogenophaga crassostreae</name>
    <dbReference type="NCBI Taxonomy" id="1763535"/>
    <lineage>
        <taxon>Bacteria</taxon>
        <taxon>Pseudomonadati</taxon>
        <taxon>Pseudomonadota</taxon>
        <taxon>Betaproteobacteria</taxon>
        <taxon>Burkholderiales</taxon>
        <taxon>Comamonadaceae</taxon>
        <taxon>Hydrogenophaga</taxon>
    </lineage>
</organism>
<dbReference type="Gene3D" id="3.90.1150.10">
    <property type="entry name" value="Aspartate Aminotransferase, domain 1"/>
    <property type="match status" value="1"/>
</dbReference>
<reference evidence="7 10" key="2">
    <citation type="submission" date="2016-10" db="EMBL/GenBank/DDBJ databases">
        <title>Hydorgenophaga sp. LPB0072 isolated from gastropod.</title>
        <authorList>
            <person name="Kim E."/>
            <person name="Yi H."/>
        </authorList>
    </citation>
    <scope>NUCLEOTIDE SEQUENCE [LARGE SCALE GENOMIC DNA]</scope>
    <source>
        <strain evidence="7 10">LPB0072</strain>
    </source>
</reference>
<dbReference type="AlphaFoldDB" id="A0A162T7T4"/>